<feature type="transmembrane region" description="Helical" evidence="7">
    <location>
        <begin position="245"/>
        <end position="264"/>
    </location>
</feature>
<dbReference type="GO" id="GO:0005886">
    <property type="term" value="C:plasma membrane"/>
    <property type="evidence" value="ECO:0007669"/>
    <property type="project" value="UniProtKB-SubCell"/>
</dbReference>
<evidence type="ECO:0000259" key="8">
    <source>
        <dbReference type="Pfam" id="PF00892"/>
    </source>
</evidence>
<dbReference type="InterPro" id="IPR050638">
    <property type="entry name" value="AA-Vitamin_Transporters"/>
</dbReference>
<evidence type="ECO:0000256" key="2">
    <source>
        <dbReference type="ARBA" id="ARBA00007362"/>
    </source>
</evidence>
<evidence type="ECO:0000256" key="5">
    <source>
        <dbReference type="ARBA" id="ARBA00022989"/>
    </source>
</evidence>
<organism evidence="9 10">
    <name type="scientific">Brevibacillus panacihumi W25</name>
    <dbReference type="NCBI Taxonomy" id="1408254"/>
    <lineage>
        <taxon>Bacteria</taxon>
        <taxon>Bacillati</taxon>
        <taxon>Bacillota</taxon>
        <taxon>Bacilli</taxon>
        <taxon>Bacillales</taxon>
        <taxon>Paenibacillaceae</taxon>
        <taxon>Brevibacillus</taxon>
    </lineage>
</organism>
<keyword evidence="10" id="KW-1185">Reference proteome</keyword>
<protein>
    <submittedName>
        <fullName evidence="9">Multidrug transporter</fullName>
    </submittedName>
</protein>
<dbReference type="PANTHER" id="PTHR32322:SF18">
    <property type="entry name" value="S-ADENOSYLMETHIONINE_S-ADENOSYLHOMOCYSTEINE TRANSPORTER"/>
    <property type="match status" value="1"/>
</dbReference>
<reference evidence="9 10" key="1">
    <citation type="journal article" date="2014" name="Genome Announc.">
        <title>Draft Genome Sequence of Brevibacillus panacihumi Strain W25, a Halotolerant Hydrocarbon-Degrading Bacterium.</title>
        <authorList>
            <person name="Wang X."/>
            <person name="Jin D."/>
            <person name="Zhou L."/>
            <person name="Wu L."/>
            <person name="An W."/>
            <person name="Chen Y."/>
            <person name="Zhao L."/>
        </authorList>
    </citation>
    <scope>NUCLEOTIDE SEQUENCE [LARGE SCALE GENOMIC DNA]</scope>
    <source>
        <strain evidence="9 10">W25</strain>
    </source>
</reference>
<feature type="domain" description="EamA" evidence="8">
    <location>
        <begin position="154"/>
        <end position="285"/>
    </location>
</feature>
<dbReference type="Pfam" id="PF00892">
    <property type="entry name" value="EamA"/>
    <property type="match status" value="2"/>
</dbReference>
<keyword evidence="4 7" id="KW-0812">Transmembrane</keyword>
<evidence type="ECO:0000313" key="9">
    <source>
        <dbReference type="EMBL" id="EST53157.1"/>
    </source>
</evidence>
<dbReference type="Proteomes" id="UP000017973">
    <property type="component" value="Unassembled WGS sequence"/>
</dbReference>
<evidence type="ECO:0000256" key="6">
    <source>
        <dbReference type="ARBA" id="ARBA00023136"/>
    </source>
</evidence>
<dbReference type="STRING" id="1408254.T458_19990"/>
<feature type="transmembrane region" description="Helical" evidence="7">
    <location>
        <begin position="34"/>
        <end position="55"/>
    </location>
</feature>
<feature type="transmembrane region" description="Helical" evidence="7">
    <location>
        <begin position="179"/>
        <end position="201"/>
    </location>
</feature>
<feature type="transmembrane region" description="Helical" evidence="7">
    <location>
        <begin position="123"/>
        <end position="140"/>
    </location>
</feature>
<feature type="transmembrane region" description="Helical" evidence="7">
    <location>
        <begin position="95"/>
        <end position="116"/>
    </location>
</feature>
<dbReference type="InterPro" id="IPR000620">
    <property type="entry name" value="EamA_dom"/>
</dbReference>
<dbReference type="InterPro" id="IPR037185">
    <property type="entry name" value="EmrE-like"/>
</dbReference>
<dbReference type="RefSeq" id="WP_023557805.1">
    <property type="nucleotide sequence ID" value="NZ_KI629785.1"/>
</dbReference>
<evidence type="ECO:0000256" key="7">
    <source>
        <dbReference type="SAM" id="Phobius"/>
    </source>
</evidence>
<dbReference type="eggNOG" id="COG0697">
    <property type="taxonomic scope" value="Bacteria"/>
</dbReference>
<evidence type="ECO:0000256" key="3">
    <source>
        <dbReference type="ARBA" id="ARBA00022475"/>
    </source>
</evidence>
<dbReference type="AlphaFoldDB" id="V6M4B5"/>
<evidence type="ECO:0000256" key="4">
    <source>
        <dbReference type="ARBA" id="ARBA00022692"/>
    </source>
</evidence>
<feature type="transmembrane region" description="Helical" evidence="7">
    <location>
        <begin position="152"/>
        <end position="172"/>
    </location>
</feature>
<name>V6M4B5_9BACL</name>
<sequence>MGKHRAWWLLFFCNLFWAGNFVFGKYVVTVLSPLWLTFARWVLALIVLIPLAILMEKPDAKQVARQWLPLLLMGLFGVIGYNLFLYSALEYTSATNAALVAALNPGVIVLFSFFLLREKITGLQGVGFLVSLLGVIVVLTRGNLGQLLHMEYNRGDLLAIGAVLVWTFYSIIGRRVKGVAPITATASSTVLAVLMMLPFAIWQGVDLTAMQPLAITGFFYIVLFPSIFSFVFWNTSVRALGANKAGITLNLIPVFTAIISVLLGESITASQIWGGLLVFLGVTVASGIVGGKRKSSVSVEQIEK</sequence>
<evidence type="ECO:0000313" key="10">
    <source>
        <dbReference type="Proteomes" id="UP000017973"/>
    </source>
</evidence>
<feature type="transmembrane region" description="Helical" evidence="7">
    <location>
        <begin position="67"/>
        <end position="89"/>
    </location>
</feature>
<keyword evidence="5 7" id="KW-1133">Transmembrane helix</keyword>
<dbReference type="OrthoDB" id="9805239at2"/>
<keyword evidence="6 7" id="KW-0472">Membrane</keyword>
<dbReference type="HOGENOM" id="CLU_033863_4_4_9"/>
<comment type="similarity">
    <text evidence="2">Belongs to the EamA transporter family.</text>
</comment>
<dbReference type="EMBL" id="AYJU01000017">
    <property type="protein sequence ID" value="EST53157.1"/>
    <property type="molecule type" value="Genomic_DNA"/>
</dbReference>
<keyword evidence="3" id="KW-1003">Cell membrane</keyword>
<dbReference type="Gene3D" id="1.10.3730.20">
    <property type="match status" value="1"/>
</dbReference>
<dbReference type="PATRIC" id="fig|1408254.3.peg.3919"/>
<proteinExistence type="inferred from homology"/>
<feature type="domain" description="EamA" evidence="8">
    <location>
        <begin position="8"/>
        <end position="139"/>
    </location>
</feature>
<feature type="transmembrane region" description="Helical" evidence="7">
    <location>
        <begin position="213"/>
        <end position="233"/>
    </location>
</feature>
<evidence type="ECO:0000256" key="1">
    <source>
        <dbReference type="ARBA" id="ARBA00004651"/>
    </source>
</evidence>
<comment type="caution">
    <text evidence="9">The sequence shown here is derived from an EMBL/GenBank/DDBJ whole genome shotgun (WGS) entry which is preliminary data.</text>
</comment>
<comment type="subcellular location">
    <subcellularLocation>
        <location evidence="1">Cell membrane</location>
        <topology evidence="1">Multi-pass membrane protein</topology>
    </subcellularLocation>
</comment>
<gene>
    <name evidence="9" type="ORF">T458_19990</name>
</gene>
<dbReference type="PANTHER" id="PTHR32322">
    <property type="entry name" value="INNER MEMBRANE TRANSPORTER"/>
    <property type="match status" value="1"/>
</dbReference>
<feature type="transmembrane region" description="Helical" evidence="7">
    <location>
        <begin position="270"/>
        <end position="289"/>
    </location>
</feature>
<feature type="transmembrane region" description="Helical" evidence="7">
    <location>
        <begin position="7"/>
        <end position="28"/>
    </location>
</feature>
<accession>V6M4B5</accession>
<dbReference type="SUPFAM" id="SSF103481">
    <property type="entry name" value="Multidrug resistance efflux transporter EmrE"/>
    <property type="match status" value="2"/>
</dbReference>